<evidence type="ECO:0000256" key="7">
    <source>
        <dbReference type="ARBA" id="ARBA00023098"/>
    </source>
</evidence>
<name>A0ABY5P9K7_9LACT</name>
<sequence length="145" mass="15931">MMTIMTAQEVMEIIPNRYPIFFIDAVDELIPGEKVVCRKNVTINEEFFQGHFPGEPVMPGVLIIESLAQAGSIPLLKMEGFEGKTAYLGGLNKVKFRQKVVPGDVLRLQVDIVKLKSNAGIGYGQAFVGDKKVAEAEMTFIIGAK</sequence>
<dbReference type="Proteomes" id="UP001315967">
    <property type="component" value="Chromosome"/>
</dbReference>
<dbReference type="EMBL" id="CP102453">
    <property type="protein sequence ID" value="UUX35432.1"/>
    <property type="molecule type" value="Genomic_DNA"/>
</dbReference>
<dbReference type="Pfam" id="PF07977">
    <property type="entry name" value="FabA"/>
    <property type="match status" value="1"/>
</dbReference>
<keyword evidence="6 10" id="KW-0441">Lipid A biosynthesis</keyword>
<dbReference type="EC" id="4.2.1.59" evidence="10"/>
<evidence type="ECO:0000256" key="10">
    <source>
        <dbReference type="HAMAP-Rule" id="MF_00406"/>
    </source>
</evidence>
<evidence type="ECO:0000256" key="2">
    <source>
        <dbReference type="ARBA" id="ARBA00004496"/>
    </source>
</evidence>
<comment type="subcellular location">
    <subcellularLocation>
        <location evidence="2 10">Cytoplasm</location>
    </subcellularLocation>
</comment>
<dbReference type="CDD" id="cd01288">
    <property type="entry name" value="FabZ"/>
    <property type="match status" value="1"/>
</dbReference>
<feature type="active site" evidence="10">
    <location>
        <position position="51"/>
    </location>
</feature>
<evidence type="ECO:0000256" key="6">
    <source>
        <dbReference type="ARBA" id="ARBA00022556"/>
    </source>
</evidence>
<comment type="function">
    <text evidence="9 10">Involved in unsaturated fatty acids biosynthesis. Catalyzes the dehydration of short chain beta-hydroxyacyl-ACPs and long chain saturated and unsaturated beta-hydroxyacyl-ACPs.</text>
</comment>
<evidence type="ECO:0000256" key="4">
    <source>
        <dbReference type="ARBA" id="ARBA00022490"/>
    </source>
</evidence>
<evidence type="ECO:0000313" key="12">
    <source>
        <dbReference type="Proteomes" id="UP001315967"/>
    </source>
</evidence>
<dbReference type="PANTHER" id="PTHR30272:SF1">
    <property type="entry name" value="3-HYDROXYACYL-[ACYL-CARRIER-PROTEIN] DEHYDRATASE"/>
    <property type="match status" value="1"/>
</dbReference>
<evidence type="ECO:0000256" key="8">
    <source>
        <dbReference type="ARBA" id="ARBA00023239"/>
    </source>
</evidence>
<evidence type="ECO:0000256" key="1">
    <source>
        <dbReference type="ARBA" id="ARBA00001055"/>
    </source>
</evidence>
<dbReference type="Gene3D" id="3.10.129.10">
    <property type="entry name" value="Hotdog Thioesterase"/>
    <property type="match status" value="1"/>
</dbReference>
<reference evidence="11 12" key="1">
    <citation type="submission" date="2022-08" db="EMBL/GenBank/DDBJ databases">
        <title>Aerococcaceae sp. nov isolated from spoiled eye mask.</title>
        <authorList>
            <person name="Zhou G."/>
            <person name="Xie X.-B."/>
            <person name="Shi Q.-S."/>
            <person name="Wang Y.-S."/>
            <person name="Wen X."/>
            <person name="Peng H."/>
            <person name="Yang X.-J."/>
            <person name="Tao H.-B."/>
            <person name="Huang X.-M."/>
        </authorList>
    </citation>
    <scope>NUCLEOTIDE SEQUENCE [LARGE SCALE GENOMIC DNA]</scope>
    <source>
        <strain evidence="12">DM20194951</strain>
    </source>
</reference>
<keyword evidence="12" id="KW-1185">Reference proteome</keyword>
<accession>A0ABY5P9K7</accession>
<evidence type="ECO:0000256" key="5">
    <source>
        <dbReference type="ARBA" id="ARBA00022516"/>
    </source>
</evidence>
<evidence type="ECO:0000256" key="3">
    <source>
        <dbReference type="ARBA" id="ARBA00009174"/>
    </source>
</evidence>
<dbReference type="NCBIfam" id="NF000582">
    <property type="entry name" value="PRK00006.1"/>
    <property type="match status" value="1"/>
</dbReference>
<dbReference type="InterPro" id="IPR029069">
    <property type="entry name" value="HotDog_dom_sf"/>
</dbReference>
<dbReference type="SUPFAM" id="SSF54637">
    <property type="entry name" value="Thioesterase/thiol ester dehydrase-isomerase"/>
    <property type="match status" value="1"/>
</dbReference>
<dbReference type="RefSeq" id="WP_313794921.1">
    <property type="nucleotide sequence ID" value="NZ_CP102453.1"/>
</dbReference>
<keyword evidence="4 10" id="KW-0963">Cytoplasm</keyword>
<protein>
    <recommendedName>
        <fullName evidence="10">3-hydroxyacyl-[acyl-carrier-protein] dehydratase FabZ</fullName>
        <ecNumber evidence="10">4.2.1.59</ecNumber>
    </recommendedName>
    <alternativeName>
        <fullName evidence="10">(3R)-hydroxymyristoyl-[acyl-carrier-protein] dehydratase</fullName>
        <shortName evidence="10">(3R)-hydroxymyristoyl-ACP dehydrase</shortName>
    </alternativeName>
    <alternativeName>
        <fullName evidence="10">Beta-hydroxyacyl-ACP dehydratase</fullName>
    </alternativeName>
</protein>
<keyword evidence="5 10" id="KW-0444">Lipid biosynthesis</keyword>
<comment type="similarity">
    <text evidence="3 10">Belongs to the thioester dehydratase family. FabZ subfamily.</text>
</comment>
<dbReference type="PANTHER" id="PTHR30272">
    <property type="entry name" value="3-HYDROXYACYL-[ACYL-CARRIER-PROTEIN] DEHYDRATASE"/>
    <property type="match status" value="1"/>
</dbReference>
<dbReference type="GO" id="GO:0019171">
    <property type="term" value="F:(3R)-hydroxyacyl-[acyl-carrier-protein] dehydratase activity"/>
    <property type="evidence" value="ECO:0007669"/>
    <property type="project" value="UniProtKB-EC"/>
</dbReference>
<keyword evidence="7 10" id="KW-0443">Lipid metabolism</keyword>
<comment type="catalytic activity">
    <reaction evidence="1 10">
        <text>a (3R)-hydroxyacyl-[ACP] = a (2E)-enoyl-[ACP] + H2O</text>
        <dbReference type="Rhea" id="RHEA:13097"/>
        <dbReference type="Rhea" id="RHEA-COMP:9925"/>
        <dbReference type="Rhea" id="RHEA-COMP:9945"/>
        <dbReference type="ChEBI" id="CHEBI:15377"/>
        <dbReference type="ChEBI" id="CHEBI:78784"/>
        <dbReference type="ChEBI" id="CHEBI:78827"/>
        <dbReference type="EC" id="4.2.1.59"/>
    </reaction>
</comment>
<dbReference type="InterPro" id="IPR010084">
    <property type="entry name" value="FabZ"/>
</dbReference>
<evidence type="ECO:0000313" key="11">
    <source>
        <dbReference type="EMBL" id="UUX35432.1"/>
    </source>
</evidence>
<dbReference type="NCBIfam" id="TIGR01750">
    <property type="entry name" value="fabZ"/>
    <property type="match status" value="1"/>
</dbReference>
<dbReference type="HAMAP" id="MF_00406">
    <property type="entry name" value="FabZ"/>
    <property type="match status" value="1"/>
</dbReference>
<organism evidence="11 12">
    <name type="scientific">Fundicoccus culcitae</name>
    <dbReference type="NCBI Taxonomy" id="2969821"/>
    <lineage>
        <taxon>Bacteria</taxon>
        <taxon>Bacillati</taxon>
        <taxon>Bacillota</taxon>
        <taxon>Bacilli</taxon>
        <taxon>Lactobacillales</taxon>
        <taxon>Aerococcaceae</taxon>
        <taxon>Fundicoccus</taxon>
    </lineage>
</organism>
<keyword evidence="8 10" id="KW-0456">Lyase</keyword>
<dbReference type="InterPro" id="IPR013114">
    <property type="entry name" value="FabA_FabZ"/>
</dbReference>
<proteinExistence type="inferred from homology"/>
<evidence type="ECO:0000256" key="9">
    <source>
        <dbReference type="ARBA" id="ARBA00025049"/>
    </source>
</evidence>
<gene>
    <name evidence="10 11" type="primary">fabZ</name>
    <name evidence="11" type="ORF">NRE15_00950</name>
</gene>